<organism evidence="1 2">
    <name type="scientific">Terrisporobacter glycolicus ATCC 14880 = DSM 1288</name>
    <dbReference type="NCBI Taxonomy" id="1121315"/>
    <lineage>
        <taxon>Bacteria</taxon>
        <taxon>Bacillati</taxon>
        <taxon>Bacillota</taxon>
        <taxon>Clostridia</taxon>
        <taxon>Peptostreptococcales</taxon>
        <taxon>Peptostreptococcaceae</taxon>
        <taxon>Terrisporobacter</taxon>
    </lineage>
</organism>
<evidence type="ECO:0000313" key="1">
    <source>
        <dbReference type="EMBL" id="WWD84694.1"/>
    </source>
</evidence>
<dbReference type="RefSeq" id="WP_018589959.1">
    <property type="nucleotide sequence ID" value="NZ_CP117523.1"/>
</dbReference>
<dbReference type="Proteomes" id="UP001348492">
    <property type="component" value="Chromosome"/>
</dbReference>
<dbReference type="CDD" id="cd00257">
    <property type="entry name" value="beta-trefoil_FSCN-like"/>
    <property type="match status" value="1"/>
</dbReference>
<dbReference type="SUPFAM" id="SSF50405">
    <property type="entry name" value="Actin-crosslinking proteins"/>
    <property type="match status" value="1"/>
</dbReference>
<evidence type="ECO:0000313" key="2">
    <source>
        <dbReference type="Proteomes" id="UP001348492"/>
    </source>
</evidence>
<dbReference type="EMBL" id="CP117523">
    <property type="protein sequence ID" value="WWD84694.1"/>
    <property type="molecule type" value="Genomic_DNA"/>
</dbReference>
<dbReference type="InterPro" id="IPR008999">
    <property type="entry name" value="Actin-crosslinking"/>
</dbReference>
<sequence length="172" mass="19031">MSIDHQEPIIQIGPVPISPPLISPRPSPPILPFSTETDPGSAISPGLDISKVKMKSLFSNAFIIVGYNDVLYAVATITQQGETFKIIPINNYQVKLRIVGGQFVRIDYNGALVADVNKNNATIFNILRTGYMEFSLMAPQGKYVNVKQRDNMLIAKSEYTGPKIKFKFKNAN</sequence>
<proteinExistence type="predicted"/>
<reference evidence="1 2" key="1">
    <citation type="journal article" date="2023" name="PLoS ONE">
        <title>Genome-based metabolic and phylogenomic analysis of three Terrisporobacter species.</title>
        <authorList>
            <person name="Boer T."/>
            <person name="Bengelsdorf F.R."/>
            <person name="Bomeke M."/>
            <person name="Daniel R."/>
            <person name="Poehlein A."/>
        </authorList>
    </citation>
    <scope>NUCLEOTIDE SEQUENCE [LARGE SCALE GENOMIC DNA]</scope>
    <source>
        <strain evidence="1 2">DSM 1288</strain>
    </source>
</reference>
<accession>A0ABZ2EZ08</accession>
<gene>
    <name evidence="1" type="ORF">TEGL_31380</name>
</gene>
<evidence type="ECO:0008006" key="3">
    <source>
        <dbReference type="Google" id="ProtNLM"/>
    </source>
</evidence>
<protein>
    <recommendedName>
        <fullName evidence="3">Fascin domain-containing protein</fullName>
    </recommendedName>
</protein>
<name>A0ABZ2EZ08_9FIRM</name>
<keyword evidence="2" id="KW-1185">Reference proteome</keyword>
<dbReference type="Gene3D" id="2.80.10.50">
    <property type="match status" value="1"/>
</dbReference>